<sequence>MRKIRVPTVCNLGSNVRFDASSKSYGCLNKKKLKNLCKKSTLRIFSEVLQYKNQDINVIRASNERFHKSCRIFPGSVWNRTGPHMYQIIRLLRQVALLERPRLCSCGDNSSSSGSSEQRRFGTRDGVCVRGRRVAPQQQTVRRAIDRRRSVRVSSKSRRVRFGTAATRKIREKAYWLCKKAPECRARTITISGPDNLALKKEIKIKFDKSNFNFNIQNKKTAAKTLARSFLHKSPQRKSGAGETSKSKPVHHLRGINIFSVYAPPRPTDGEFAALLSDIADEAQSKRPLVVAGDFNVWSMEWGSDRTTQQGMAPLDALAPLDVVLFNTGDRPTFVVPDREMAPSVSLGMLCRVCRKVKEHTALGPDGVPNAVLKIAGATCPDIFLQVFTACMRSEVFPGCWKRQRLVLLPKTGKPPNEPTSFRPICMLDVVGKMLERFICDHLQVFTESPSGLSDRQFGFRRGRSTIDVIVTVVSMAREALRGRRWLGGTKEYCTVVMLDVKNAFNTARWKNILTALESIEMPAYLLKIISNYFQDRVLEYSTSDGPEAGSVTAGVPQGSVLGLTLWNVMYDSMLRLNLQRSVNIVGFADAIALVTVAKHLRQIENHLNALVAQTAIRRAPSKGQRESDGRGWSSGKNHAKDRLTQEQLKEAVPECGQLRPALRGPHLEQCYRDAGLLAPGGVNLPTSVPAHHQWTPASVAQGHLRPSQHTTTGTTRGRAN</sequence>
<dbReference type="InterPro" id="IPR036691">
    <property type="entry name" value="Endo/exonu/phosph_ase_sf"/>
</dbReference>
<dbReference type="OrthoDB" id="8036339at2759"/>
<dbReference type="Proteomes" id="UP000479190">
    <property type="component" value="Unassembled WGS sequence"/>
</dbReference>
<evidence type="ECO:0000313" key="4">
    <source>
        <dbReference type="Proteomes" id="UP000479190"/>
    </source>
</evidence>
<evidence type="ECO:0000259" key="2">
    <source>
        <dbReference type="PROSITE" id="PS50878"/>
    </source>
</evidence>
<name>A0A6H5IFU4_9HYME</name>
<reference evidence="3 4" key="1">
    <citation type="submission" date="2020-02" db="EMBL/GenBank/DDBJ databases">
        <authorList>
            <person name="Ferguson B K."/>
        </authorList>
    </citation>
    <scope>NUCLEOTIDE SEQUENCE [LARGE SCALE GENOMIC DNA]</scope>
</reference>
<evidence type="ECO:0000256" key="1">
    <source>
        <dbReference type="SAM" id="MobiDB-lite"/>
    </source>
</evidence>
<gene>
    <name evidence="3" type="ORF">TBRA_LOCUS7340</name>
</gene>
<dbReference type="Pfam" id="PF00078">
    <property type="entry name" value="RVT_1"/>
    <property type="match status" value="1"/>
</dbReference>
<dbReference type="GO" id="GO:0003824">
    <property type="term" value="F:catalytic activity"/>
    <property type="evidence" value="ECO:0007669"/>
    <property type="project" value="InterPro"/>
</dbReference>
<dbReference type="InterPro" id="IPR000477">
    <property type="entry name" value="RT_dom"/>
</dbReference>
<feature type="region of interest" description="Disordered" evidence="1">
    <location>
        <begin position="619"/>
        <end position="643"/>
    </location>
</feature>
<dbReference type="SUPFAM" id="SSF56672">
    <property type="entry name" value="DNA/RNA polymerases"/>
    <property type="match status" value="1"/>
</dbReference>
<feature type="compositionally biased region" description="Polar residues" evidence="1">
    <location>
        <begin position="708"/>
        <end position="721"/>
    </location>
</feature>
<dbReference type="PROSITE" id="PS50878">
    <property type="entry name" value="RT_POL"/>
    <property type="match status" value="1"/>
</dbReference>
<dbReference type="Gene3D" id="3.60.10.10">
    <property type="entry name" value="Endonuclease/exonuclease/phosphatase"/>
    <property type="match status" value="1"/>
</dbReference>
<dbReference type="Pfam" id="PF14529">
    <property type="entry name" value="Exo_endo_phos_2"/>
    <property type="match status" value="1"/>
</dbReference>
<dbReference type="AlphaFoldDB" id="A0A6H5IFU4"/>
<keyword evidence="4" id="KW-1185">Reference proteome</keyword>
<organism evidence="3 4">
    <name type="scientific">Trichogramma brassicae</name>
    <dbReference type="NCBI Taxonomy" id="86971"/>
    <lineage>
        <taxon>Eukaryota</taxon>
        <taxon>Metazoa</taxon>
        <taxon>Ecdysozoa</taxon>
        <taxon>Arthropoda</taxon>
        <taxon>Hexapoda</taxon>
        <taxon>Insecta</taxon>
        <taxon>Pterygota</taxon>
        <taxon>Neoptera</taxon>
        <taxon>Endopterygota</taxon>
        <taxon>Hymenoptera</taxon>
        <taxon>Apocrita</taxon>
        <taxon>Proctotrupomorpha</taxon>
        <taxon>Chalcidoidea</taxon>
        <taxon>Trichogrammatidae</taxon>
        <taxon>Trichogramma</taxon>
    </lineage>
</organism>
<dbReference type="InterPro" id="IPR043502">
    <property type="entry name" value="DNA/RNA_pol_sf"/>
</dbReference>
<dbReference type="GO" id="GO:0071897">
    <property type="term" value="P:DNA biosynthetic process"/>
    <property type="evidence" value="ECO:0007669"/>
    <property type="project" value="UniProtKB-ARBA"/>
</dbReference>
<dbReference type="EMBL" id="CADCXV010000787">
    <property type="protein sequence ID" value="CAB0035443.1"/>
    <property type="molecule type" value="Genomic_DNA"/>
</dbReference>
<protein>
    <recommendedName>
        <fullName evidence="2">Reverse transcriptase domain-containing protein</fullName>
    </recommendedName>
</protein>
<dbReference type="SUPFAM" id="SSF56219">
    <property type="entry name" value="DNase I-like"/>
    <property type="match status" value="1"/>
</dbReference>
<feature type="region of interest" description="Disordered" evidence="1">
    <location>
        <begin position="697"/>
        <end position="721"/>
    </location>
</feature>
<dbReference type="PANTHER" id="PTHR19446">
    <property type="entry name" value="REVERSE TRANSCRIPTASES"/>
    <property type="match status" value="1"/>
</dbReference>
<accession>A0A6H5IFU4</accession>
<feature type="domain" description="Reverse transcriptase" evidence="2">
    <location>
        <begin position="390"/>
        <end position="660"/>
    </location>
</feature>
<proteinExistence type="predicted"/>
<dbReference type="CDD" id="cd01650">
    <property type="entry name" value="RT_nLTR_like"/>
    <property type="match status" value="1"/>
</dbReference>
<evidence type="ECO:0000313" key="3">
    <source>
        <dbReference type="EMBL" id="CAB0035443.1"/>
    </source>
</evidence>
<dbReference type="InterPro" id="IPR005135">
    <property type="entry name" value="Endo/exonuclease/phosphatase"/>
</dbReference>